<dbReference type="EMBL" id="VJMH01007267">
    <property type="protein sequence ID" value="KAF0684653.1"/>
    <property type="molecule type" value="Genomic_DNA"/>
</dbReference>
<dbReference type="GO" id="GO:0020037">
    <property type="term" value="F:heme binding"/>
    <property type="evidence" value="ECO:0007669"/>
    <property type="project" value="InterPro"/>
</dbReference>
<reference evidence="5 6" key="1">
    <citation type="submission" date="2019-03" db="EMBL/GenBank/DDBJ databases">
        <authorList>
            <person name="Gaulin E."/>
            <person name="Dumas B."/>
        </authorList>
    </citation>
    <scope>NUCLEOTIDE SEQUENCE [LARGE SCALE GENOMIC DNA]</scope>
    <source>
        <strain evidence="5">CBS 568.67</strain>
    </source>
</reference>
<comment type="cofactor">
    <cofactor evidence="2">
        <name>heme</name>
        <dbReference type="ChEBI" id="CHEBI:30413"/>
    </cofactor>
</comment>
<keyword evidence="3" id="KW-0560">Oxidoreductase</keyword>
<evidence type="ECO:0000256" key="2">
    <source>
        <dbReference type="PIRSR" id="PIRSR602401-1"/>
    </source>
</evidence>
<proteinExistence type="inferred from homology"/>
<protein>
    <submittedName>
        <fullName evidence="5">Aste57867_23373 protein</fullName>
    </submittedName>
</protein>
<dbReference type="PANTHER" id="PTHR24291:SF175">
    <property type="entry name" value="CYTOCHROME P450"/>
    <property type="match status" value="1"/>
</dbReference>
<dbReference type="GO" id="GO:0016705">
    <property type="term" value="F:oxidoreductase activity, acting on paired donors, with incorporation or reduction of molecular oxygen"/>
    <property type="evidence" value="ECO:0007669"/>
    <property type="project" value="InterPro"/>
</dbReference>
<dbReference type="InterPro" id="IPR036396">
    <property type="entry name" value="Cyt_P450_sf"/>
</dbReference>
<evidence type="ECO:0000256" key="3">
    <source>
        <dbReference type="RuleBase" id="RU000461"/>
    </source>
</evidence>
<accession>A0A485LPE2</accession>
<keyword evidence="2 3" id="KW-0349">Heme</keyword>
<keyword evidence="6" id="KW-1185">Reference proteome</keyword>
<evidence type="ECO:0000313" key="4">
    <source>
        <dbReference type="EMBL" id="KAF0684653.1"/>
    </source>
</evidence>
<evidence type="ECO:0000313" key="5">
    <source>
        <dbReference type="EMBL" id="VFU00019.1"/>
    </source>
</evidence>
<dbReference type="InterPro" id="IPR050196">
    <property type="entry name" value="Cytochrome_P450_Monoox"/>
</dbReference>
<evidence type="ECO:0000256" key="1">
    <source>
        <dbReference type="ARBA" id="ARBA00010617"/>
    </source>
</evidence>
<name>A0A485LPE2_9STRA</name>
<dbReference type="InterPro" id="IPR002401">
    <property type="entry name" value="Cyt_P450_E_grp-I"/>
</dbReference>
<dbReference type="PRINTS" id="PR00385">
    <property type="entry name" value="P450"/>
</dbReference>
<reference evidence="4" key="2">
    <citation type="submission" date="2019-06" db="EMBL/GenBank/DDBJ databases">
        <title>Genomics analysis of Aphanomyces spp. identifies a new class of oomycete effector associated with host adaptation.</title>
        <authorList>
            <person name="Gaulin E."/>
        </authorList>
    </citation>
    <scope>NUCLEOTIDE SEQUENCE</scope>
    <source>
        <strain evidence="4">CBS 578.67</strain>
    </source>
</reference>
<dbReference type="InterPro" id="IPR001128">
    <property type="entry name" value="Cyt_P450"/>
</dbReference>
<keyword evidence="3" id="KW-0503">Monooxygenase</keyword>
<comment type="similarity">
    <text evidence="1 3">Belongs to the cytochrome P450 family.</text>
</comment>
<dbReference type="AlphaFoldDB" id="A0A485LPE2"/>
<dbReference type="InterPro" id="IPR017972">
    <property type="entry name" value="Cyt_P450_CS"/>
</dbReference>
<dbReference type="PROSITE" id="PS00086">
    <property type="entry name" value="CYTOCHROME_P450"/>
    <property type="match status" value="1"/>
</dbReference>
<organism evidence="5 6">
    <name type="scientific">Aphanomyces stellatus</name>
    <dbReference type="NCBI Taxonomy" id="120398"/>
    <lineage>
        <taxon>Eukaryota</taxon>
        <taxon>Sar</taxon>
        <taxon>Stramenopiles</taxon>
        <taxon>Oomycota</taxon>
        <taxon>Saprolegniomycetes</taxon>
        <taxon>Saprolegniales</taxon>
        <taxon>Verrucalvaceae</taxon>
        <taxon>Aphanomyces</taxon>
    </lineage>
</organism>
<dbReference type="OrthoDB" id="1470350at2759"/>
<sequence length="456" mass="50660">MPSFASLEALGAAFSWKTKGDFPEPYLSWMIQYGGAVRYRNFFSPVVLLSDPKAIQHVLVTNAIQYPRDPMIEAYVHDHLFGVGLLNSHGVQHDHFRKLLNPLFSAAQVKGIVPMFDHLARTYVKKIAALANDSDSPINISHVFEKMTLEAIGMAAFGMNFADNPIAHDAYGAYKLNPKPWIIMGIVMVPGFLHWPLPELRRRRATQAVLKQVIHDVVGHKLAKLAQRPKANDLLDWILPHSTTAEAICHTMTFLFTGHETSSSALGWVIATLTKHPASVARIRTEVAAVMASHGGLTSWDALNALKFTLAVIQETLRVHTAVFALLPKLLVGADDHGTHIEVHPAILHRNPKYWAHPTEFVPDRFLQGTPAWHADLALRDGKPHTFIYMPFSVGAKNCIGQRFAMAEMQIIVALFTRHFDFALTPLVDLRPSYNGATIQPSNLEVTVRTVDVPVA</sequence>
<dbReference type="Gene3D" id="1.10.630.10">
    <property type="entry name" value="Cytochrome P450"/>
    <property type="match status" value="1"/>
</dbReference>
<gene>
    <name evidence="5" type="primary">Aste57867_23373</name>
    <name evidence="4" type="ORF">As57867_023302</name>
    <name evidence="5" type="ORF">ASTE57867_23373</name>
</gene>
<dbReference type="GO" id="GO:0005506">
    <property type="term" value="F:iron ion binding"/>
    <property type="evidence" value="ECO:0007669"/>
    <property type="project" value="InterPro"/>
</dbReference>
<dbReference type="GO" id="GO:0004497">
    <property type="term" value="F:monooxygenase activity"/>
    <property type="evidence" value="ECO:0007669"/>
    <property type="project" value="UniProtKB-KW"/>
</dbReference>
<keyword evidence="2 3" id="KW-0479">Metal-binding</keyword>
<dbReference type="PRINTS" id="PR00463">
    <property type="entry name" value="EP450I"/>
</dbReference>
<evidence type="ECO:0000313" key="6">
    <source>
        <dbReference type="Proteomes" id="UP000332933"/>
    </source>
</evidence>
<dbReference type="PANTHER" id="PTHR24291">
    <property type="entry name" value="CYTOCHROME P450 FAMILY 4"/>
    <property type="match status" value="1"/>
</dbReference>
<feature type="binding site" description="axial binding residue" evidence="2">
    <location>
        <position position="399"/>
    </location>
    <ligand>
        <name>heme</name>
        <dbReference type="ChEBI" id="CHEBI:30413"/>
    </ligand>
    <ligandPart>
        <name>Fe</name>
        <dbReference type="ChEBI" id="CHEBI:18248"/>
    </ligandPart>
</feature>
<dbReference type="Proteomes" id="UP000332933">
    <property type="component" value="Unassembled WGS sequence"/>
</dbReference>
<keyword evidence="2 3" id="KW-0408">Iron</keyword>
<dbReference type="Pfam" id="PF00067">
    <property type="entry name" value="p450"/>
    <property type="match status" value="1"/>
</dbReference>
<dbReference type="SUPFAM" id="SSF48264">
    <property type="entry name" value="Cytochrome P450"/>
    <property type="match status" value="1"/>
</dbReference>
<dbReference type="EMBL" id="CAADRA010007293">
    <property type="protein sequence ID" value="VFU00019.1"/>
    <property type="molecule type" value="Genomic_DNA"/>
</dbReference>